<name>A0A9X5FAS3_9MICO</name>
<reference evidence="1 2" key="1">
    <citation type="submission" date="2020-04" db="EMBL/GenBank/DDBJ databases">
        <title>MicrobeNet Type strains.</title>
        <authorList>
            <person name="Nicholson A.C."/>
        </authorList>
    </citation>
    <scope>NUCLEOTIDE SEQUENCE [LARGE SCALE GENOMIC DNA]</scope>
    <source>
        <strain evidence="1 2">ATCC BAA-789</strain>
    </source>
</reference>
<protein>
    <submittedName>
        <fullName evidence="1">Uncharacterized protein</fullName>
    </submittedName>
</protein>
<sequence length="154" mass="16879">MLPLQLLDEVDELTHRLGADLIMGPRAHHAYGSWLTVHLDDESMETLGQKVYVTSLEDDRVRVEAGFAIRTEVAALAGSGRRSEAAAFVEALLTGAVREGVVRDVVGGWSRLVWEGSTPLFSWTEAGPTPDEHVLWRRTLGMPRSGRTPMDATA</sequence>
<dbReference type="AlphaFoldDB" id="A0A9X5FAS3"/>
<accession>A0A9X5FAS3</accession>
<dbReference type="EMBL" id="JAAXOW010000001">
    <property type="protein sequence ID" value="NKX92910.1"/>
    <property type="molecule type" value="Genomic_DNA"/>
</dbReference>
<gene>
    <name evidence="1" type="ORF">HF995_06405</name>
</gene>
<evidence type="ECO:0000313" key="1">
    <source>
        <dbReference type="EMBL" id="NKX92910.1"/>
    </source>
</evidence>
<proteinExistence type="predicted"/>
<keyword evidence="2" id="KW-1185">Reference proteome</keyword>
<comment type="caution">
    <text evidence="1">The sequence shown here is derived from an EMBL/GenBank/DDBJ whole genome shotgun (WGS) entry which is preliminary data.</text>
</comment>
<organism evidence="1 2">
    <name type="scientific">Sanguibacter hominis ATCC BAA-789</name>
    <dbReference type="NCBI Taxonomy" id="1312740"/>
    <lineage>
        <taxon>Bacteria</taxon>
        <taxon>Bacillati</taxon>
        <taxon>Actinomycetota</taxon>
        <taxon>Actinomycetes</taxon>
        <taxon>Micrococcales</taxon>
        <taxon>Sanguibacteraceae</taxon>
        <taxon>Sanguibacter</taxon>
    </lineage>
</organism>
<dbReference type="RefSeq" id="WP_168446892.1">
    <property type="nucleotide sequence ID" value="NZ_JAAXOW010000001.1"/>
</dbReference>
<dbReference type="Proteomes" id="UP000774283">
    <property type="component" value="Unassembled WGS sequence"/>
</dbReference>
<evidence type="ECO:0000313" key="2">
    <source>
        <dbReference type="Proteomes" id="UP000774283"/>
    </source>
</evidence>